<dbReference type="InterPro" id="IPR012944">
    <property type="entry name" value="SusD_RagB_dom"/>
</dbReference>
<evidence type="ECO:0000313" key="20">
    <source>
        <dbReference type="Proteomes" id="UP000433928"/>
    </source>
</evidence>
<feature type="signal peptide" evidence="6">
    <location>
        <begin position="1"/>
        <end position="19"/>
    </location>
</feature>
<evidence type="ECO:0000313" key="12">
    <source>
        <dbReference type="EMBL" id="MDC1879505.1"/>
    </source>
</evidence>
<dbReference type="Pfam" id="PF14322">
    <property type="entry name" value="SusD-like_3"/>
    <property type="match status" value="1"/>
</dbReference>
<dbReference type="Pfam" id="PF07980">
    <property type="entry name" value="SusD_RagB"/>
    <property type="match status" value="1"/>
</dbReference>
<evidence type="ECO:0000256" key="3">
    <source>
        <dbReference type="ARBA" id="ARBA00022729"/>
    </source>
</evidence>
<protein>
    <submittedName>
        <fullName evidence="13">RagB/SusD family nutrient uptake outer membrane protein</fullName>
    </submittedName>
</protein>
<reference evidence="10 20" key="2">
    <citation type="journal article" date="2019" name="Nat. Med.">
        <title>A library of human gut bacterial isolates paired with longitudinal multiomics data enables mechanistic microbiome research.</title>
        <authorList>
            <person name="Poyet M."/>
            <person name="Groussin M."/>
            <person name="Gibbons S.M."/>
            <person name="Avila-Pacheco J."/>
            <person name="Jiang X."/>
            <person name="Kearney S.M."/>
            <person name="Perrotta A.R."/>
            <person name="Berdy B."/>
            <person name="Zhao S."/>
            <person name="Lieberman T.D."/>
            <person name="Swanson P.K."/>
            <person name="Smith M."/>
            <person name="Roesemann S."/>
            <person name="Alexander J.E."/>
            <person name="Rich S.A."/>
            <person name="Livny J."/>
            <person name="Vlamakis H."/>
            <person name="Clish C."/>
            <person name="Bullock K."/>
            <person name="Deik A."/>
            <person name="Scott J."/>
            <person name="Pierce K.A."/>
            <person name="Xavier R.J."/>
            <person name="Alm E.J."/>
        </authorList>
    </citation>
    <scope>NUCLEOTIDE SEQUENCE [LARGE SCALE GENOMIC DNA]</scope>
    <source>
        <strain evidence="10 20">BIOML-A27</strain>
    </source>
</reference>
<sequence>MMKKYSLYILFLMGLGAMAGSCTNLDEKIYDRLVDNNFYKNEKDIIAAITPVYTDYRGLLEWRKWWDFEETTDVAVTPRAAWFDGGIYIRLHKHTWKPEDPHFSDLWGQAYGGISNCNRVIYQLDNLDFEVTGKESVIAELEVARAYWYYILCEAFGNVPIVDRFDVPEGFLPETSSREEVFAFIENSIKNNVDKLSDDTKTYYGRFNKWNAKMLLARLYLNAESWIGKNMYTECMALCTEIMNSNKYALENDYSAPFYAQNEGSQEIIFAYPADEVKTGSTIYMALQKTLHPSNVKTFNLQTWLDNGVCAVPTFIDTYEEGDKRLPKTWRMGQQYGSDGSILYCTGLVPGWEGKPLIYTKEVSNLENGGEAEGYRCGKYEIKMGTSRALDNDWVAMRYAEVYLMKAECILRTNGNAEEAAQLVNEVRKRAFDGDNKLSGADLLKTTNVNGVPVRFGILLDEWGREFALEGLRRSQLIRFDNNYTKGEWTFHEPSKETYLNLFPIPLSEIQANNKLEQNEGYK</sequence>
<accession>A0A3E4R774</accession>
<evidence type="ECO:0000313" key="18">
    <source>
        <dbReference type="Proteomes" id="UP000285283"/>
    </source>
</evidence>
<feature type="chain" id="PRO_5042709045" evidence="6">
    <location>
        <begin position="20"/>
        <end position="523"/>
    </location>
</feature>
<evidence type="ECO:0000256" key="5">
    <source>
        <dbReference type="ARBA" id="ARBA00023237"/>
    </source>
</evidence>
<evidence type="ECO:0000313" key="14">
    <source>
        <dbReference type="EMBL" id="RGS55927.1"/>
    </source>
</evidence>
<keyword evidence="5" id="KW-0998">Cell outer membrane</keyword>
<dbReference type="EMBL" id="WCUG01000001">
    <property type="protein sequence ID" value="KAB4173682.1"/>
    <property type="molecule type" value="Genomic_DNA"/>
</dbReference>
<dbReference type="EMBL" id="QSRK01000008">
    <property type="protein sequence ID" value="RGL15319.1"/>
    <property type="molecule type" value="Genomic_DNA"/>
</dbReference>
<evidence type="ECO:0000313" key="19">
    <source>
        <dbReference type="Proteomes" id="UP000320533"/>
    </source>
</evidence>
<dbReference type="PROSITE" id="PS51257">
    <property type="entry name" value="PROKAR_LIPOPROTEIN"/>
    <property type="match status" value="1"/>
</dbReference>
<organism evidence="13 16">
    <name type="scientific">Bacteroides uniformis</name>
    <dbReference type="NCBI Taxonomy" id="820"/>
    <lineage>
        <taxon>Bacteria</taxon>
        <taxon>Pseudomonadati</taxon>
        <taxon>Bacteroidota</taxon>
        <taxon>Bacteroidia</taxon>
        <taxon>Bacteroidales</taxon>
        <taxon>Bacteroidaceae</taxon>
        <taxon>Bacteroides</taxon>
    </lineage>
</organism>
<evidence type="ECO:0000313" key="10">
    <source>
        <dbReference type="EMBL" id="KAB4173682.1"/>
    </source>
</evidence>
<keyword evidence="3 6" id="KW-0732">Signal</keyword>
<evidence type="ECO:0000256" key="4">
    <source>
        <dbReference type="ARBA" id="ARBA00023136"/>
    </source>
</evidence>
<dbReference type="EMBL" id="QRVP01000004">
    <property type="protein sequence ID" value="RGS55927.1"/>
    <property type="molecule type" value="Genomic_DNA"/>
</dbReference>
<proteinExistence type="inferred from homology"/>
<feature type="domain" description="SusD-like N-terminal" evidence="8">
    <location>
        <begin position="69"/>
        <end position="221"/>
    </location>
</feature>
<evidence type="ECO:0000313" key="11">
    <source>
        <dbReference type="EMBL" id="MDC1854487.1"/>
    </source>
</evidence>
<dbReference type="Proteomes" id="UP000285283">
    <property type="component" value="Unassembled WGS sequence"/>
</dbReference>
<dbReference type="EMBL" id="QRXV01000009">
    <property type="protein sequence ID" value="RGU39440.1"/>
    <property type="molecule type" value="Genomic_DNA"/>
</dbReference>
<dbReference type="Proteomes" id="UP000284022">
    <property type="component" value="Unassembled WGS sequence"/>
</dbReference>
<dbReference type="InterPro" id="IPR033985">
    <property type="entry name" value="SusD-like_N"/>
</dbReference>
<dbReference type="Proteomes" id="UP000260795">
    <property type="component" value="Unassembled WGS sequence"/>
</dbReference>
<dbReference type="GeneID" id="99750387"/>
<evidence type="ECO:0000313" key="15">
    <source>
        <dbReference type="EMBL" id="RGU39440.1"/>
    </source>
</evidence>
<evidence type="ECO:0000313" key="17">
    <source>
        <dbReference type="Proteomes" id="UP000284022"/>
    </source>
</evidence>
<dbReference type="EMBL" id="JAQNSG010000004">
    <property type="protein sequence ID" value="MDC1879505.1"/>
    <property type="molecule type" value="Genomic_DNA"/>
</dbReference>
<dbReference type="Proteomes" id="UP000433928">
    <property type="component" value="Unassembled WGS sequence"/>
</dbReference>
<dbReference type="Gene3D" id="1.25.40.390">
    <property type="match status" value="1"/>
</dbReference>
<dbReference type="Proteomes" id="UP001213309">
    <property type="component" value="Unassembled WGS sequence"/>
</dbReference>
<dbReference type="RefSeq" id="WP_005826118.1">
    <property type="nucleotide sequence ID" value="NZ_AP019724.1"/>
</dbReference>
<evidence type="ECO:0000313" key="9">
    <source>
        <dbReference type="EMBL" id="BBK86536.1"/>
    </source>
</evidence>
<evidence type="ECO:0000256" key="6">
    <source>
        <dbReference type="SAM" id="SignalP"/>
    </source>
</evidence>
<evidence type="ECO:0000313" key="13">
    <source>
        <dbReference type="EMBL" id="RGL15319.1"/>
    </source>
</evidence>
<name>A0A3E4R774_BACUN</name>
<dbReference type="EMBL" id="JAQNSB010000008">
    <property type="protein sequence ID" value="MDC1854487.1"/>
    <property type="molecule type" value="Genomic_DNA"/>
</dbReference>
<dbReference type="SUPFAM" id="SSF48452">
    <property type="entry name" value="TPR-like"/>
    <property type="match status" value="1"/>
</dbReference>
<evidence type="ECO:0000259" key="8">
    <source>
        <dbReference type="Pfam" id="PF14322"/>
    </source>
</evidence>
<keyword evidence="4" id="KW-0472">Membrane</keyword>
<dbReference type="Proteomes" id="UP000320533">
    <property type="component" value="Chromosome"/>
</dbReference>
<dbReference type="Proteomes" id="UP001214113">
    <property type="component" value="Unassembled WGS sequence"/>
</dbReference>
<gene>
    <name evidence="9" type="ORF">Bun01g_09060</name>
    <name evidence="15" type="ORF">DWW83_10480</name>
    <name evidence="14" type="ORF">DWX87_06750</name>
    <name evidence="13" type="ORF">DXC80_07125</name>
    <name evidence="10" type="ORF">GAQ59_00845</name>
    <name evidence="11" type="ORF">POZ22_06780</name>
    <name evidence="12" type="ORF">POZ24_05620</name>
</gene>
<comment type="similarity">
    <text evidence="2">Belongs to the SusD family.</text>
</comment>
<evidence type="ECO:0000256" key="1">
    <source>
        <dbReference type="ARBA" id="ARBA00004442"/>
    </source>
</evidence>
<reference evidence="16 17" key="1">
    <citation type="submission" date="2018-08" db="EMBL/GenBank/DDBJ databases">
        <title>A genome reference for cultivated species of the human gut microbiota.</title>
        <authorList>
            <person name="Zou Y."/>
            <person name="Xue W."/>
            <person name="Luo G."/>
        </authorList>
    </citation>
    <scope>NUCLEOTIDE SEQUENCE [LARGE SCALE GENOMIC DNA]</scope>
    <source>
        <strain evidence="15 17">AF17-20</strain>
        <strain evidence="14 18">AF21-53</strain>
        <strain evidence="13 16">TF08-13</strain>
    </source>
</reference>
<evidence type="ECO:0000313" key="16">
    <source>
        <dbReference type="Proteomes" id="UP000260795"/>
    </source>
</evidence>
<feature type="domain" description="RagB/SusD" evidence="7">
    <location>
        <begin position="314"/>
        <end position="522"/>
    </location>
</feature>
<dbReference type="InterPro" id="IPR011990">
    <property type="entry name" value="TPR-like_helical_dom_sf"/>
</dbReference>
<dbReference type="AlphaFoldDB" id="A0A3E4R774"/>
<dbReference type="EMBL" id="AP019724">
    <property type="protein sequence ID" value="BBK86536.1"/>
    <property type="molecule type" value="Genomic_DNA"/>
</dbReference>
<evidence type="ECO:0000256" key="2">
    <source>
        <dbReference type="ARBA" id="ARBA00006275"/>
    </source>
</evidence>
<dbReference type="KEGG" id="bun:Bun01g_09060"/>
<evidence type="ECO:0000259" key="7">
    <source>
        <dbReference type="Pfam" id="PF07980"/>
    </source>
</evidence>
<reference evidence="11" key="4">
    <citation type="submission" date="2022-10" db="EMBL/GenBank/DDBJ databases">
        <title>Human gut microbiome strain richness.</title>
        <authorList>
            <person name="Chen-Liaw A."/>
        </authorList>
    </citation>
    <scope>NUCLEOTIDE SEQUENCE</scope>
    <source>
        <strain evidence="12">1001713st2_A4_1001713B170214_170313</strain>
        <strain evidence="11">BSD2780061687st1_G10_BSD2780061687b_171204</strain>
    </source>
</reference>
<dbReference type="GO" id="GO:0009279">
    <property type="term" value="C:cell outer membrane"/>
    <property type="evidence" value="ECO:0007669"/>
    <property type="project" value="UniProtKB-SubCell"/>
</dbReference>
<reference evidence="9 19" key="3">
    <citation type="submission" date="2019-06" db="EMBL/GenBank/DDBJ databases">
        <title>Complete genome sequence of Bacteroides uniformis NBRC 113350.</title>
        <authorList>
            <person name="Miura T."/>
            <person name="Furukawa M."/>
            <person name="Shimamura M."/>
            <person name="Ohyama Y."/>
            <person name="Yamazoe A."/>
            <person name="Kawasaki H."/>
        </authorList>
    </citation>
    <scope>NUCLEOTIDE SEQUENCE [LARGE SCALE GENOMIC DNA]</scope>
    <source>
        <strain evidence="9 19">NBRC 113350</strain>
    </source>
</reference>
<comment type="subcellular location">
    <subcellularLocation>
        <location evidence="1">Cell outer membrane</location>
    </subcellularLocation>
</comment>